<evidence type="ECO:0000256" key="1">
    <source>
        <dbReference type="SAM" id="Phobius"/>
    </source>
</evidence>
<gene>
    <name evidence="2" type="ORF">CPB84DRAFT_1882951</name>
</gene>
<dbReference type="Proteomes" id="UP000724874">
    <property type="component" value="Unassembled WGS sequence"/>
</dbReference>
<name>A0A9P5ND12_GYMJU</name>
<comment type="caution">
    <text evidence="2">The sequence shown here is derived from an EMBL/GenBank/DDBJ whole genome shotgun (WGS) entry which is preliminary data.</text>
</comment>
<keyword evidence="1" id="KW-1133">Transmembrane helix</keyword>
<accession>A0A9P5ND12</accession>
<evidence type="ECO:0000313" key="2">
    <source>
        <dbReference type="EMBL" id="KAF8876372.1"/>
    </source>
</evidence>
<sequence>MFIGTYVVEKPTADCTFEASRVPSAAHSAHDAAYNWALTPSTHEPSRTRLLSLVLLDLMVMNRRARETGSPTRNVWISAKGSSEDCCLCLDDWVTTGRRHRDAEARERWSEGRRRRGDAMRREGARLAPAVETAAYALDDWVMEGRRWRDSKAGGKSWVAIQRFRLFPVVKTTGCALEERGDGQEVLGLMELNVKTRLQHLSSFTNFTNHYHYYHYYYHYYHYHHHFTTPTAYTQAIPTMQLFVKALISAAIVLLACASLAILLRLYYYSPARRTRMEEEDLEGIELEAEGEGNIRRRAAAFQSIVGGRLARKMSGYL</sequence>
<proteinExistence type="predicted"/>
<evidence type="ECO:0000313" key="3">
    <source>
        <dbReference type="Proteomes" id="UP000724874"/>
    </source>
</evidence>
<dbReference type="AlphaFoldDB" id="A0A9P5ND12"/>
<organism evidence="2 3">
    <name type="scientific">Gymnopilus junonius</name>
    <name type="common">Spectacular rustgill mushroom</name>
    <name type="synonym">Gymnopilus spectabilis subsp. junonius</name>
    <dbReference type="NCBI Taxonomy" id="109634"/>
    <lineage>
        <taxon>Eukaryota</taxon>
        <taxon>Fungi</taxon>
        <taxon>Dikarya</taxon>
        <taxon>Basidiomycota</taxon>
        <taxon>Agaricomycotina</taxon>
        <taxon>Agaricomycetes</taxon>
        <taxon>Agaricomycetidae</taxon>
        <taxon>Agaricales</taxon>
        <taxon>Agaricineae</taxon>
        <taxon>Hymenogastraceae</taxon>
        <taxon>Gymnopilus</taxon>
    </lineage>
</organism>
<protein>
    <submittedName>
        <fullName evidence="2">Uncharacterized protein</fullName>
    </submittedName>
</protein>
<keyword evidence="1" id="KW-0472">Membrane</keyword>
<keyword evidence="1" id="KW-0812">Transmembrane</keyword>
<reference evidence="2" key="1">
    <citation type="submission" date="2020-11" db="EMBL/GenBank/DDBJ databases">
        <authorList>
            <consortium name="DOE Joint Genome Institute"/>
            <person name="Ahrendt S."/>
            <person name="Riley R."/>
            <person name="Andreopoulos W."/>
            <person name="LaButti K."/>
            <person name="Pangilinan J."/>
            <person name="Ruiz-duenas F.J."/>
            <person name="Barrasa J.M."/>
            <person name="Sanchez-Garcia M."/>
            <person name="Camarero S."/>
            <person name="Miyauchi S."/>
            <person name="Serrano A."/>
            <person name="Linde D."/>
            <person name="Babiker R."/>
            <person name="Drula E."/>
            <person name="Ayuso-Fernandez I."/>
            <person name="Pacheco R."/>
            <person name="Padilla G."/>
            <person name="Ferreira P."/>
            <person name="Barriuso J."/>
            <person name="Kellner H."/>
            <person name="Castanera R."/>
            <person name="Alfaro M."/>
            <person name="Ramirez L."/>
            <person name="Pisabarro A.G."/>
            <person name="Kuo A."/>
            <person name="Tritt A."/>
            <person name="Lipzen A."/>
            <person name="He G."/>
            <person name="Yan M."/>
            <person name="Ng V."/>
            <person name="Cullen D."/>
            <person name="Martin F."/>
            <person name="Rosso M.-N."/>
            <person name="Henrissat B."/>
            <person name="Hibbett D."/>
            <person name="Martinez A.T."/>
            <person name="Grigoriev I.V."/>
        </authorList>
    </citation>
    <scope>NUCLEOTIDE SEQUENCE</scope>
    <source>
        <strain evidence="2">AH 44721</strain>
    </source>
</reference>
<keyword evidence="3" id="KW-1185">Reference proteome</keyword>
<feature type="transmembrane region" description="Helical" evidence="1">
    <location>
        <begin position="246"/>
        <end position="268"/>
    </location>
</feature>
<dbReference type="EMBL" id="JADNYJ010000183">
    <property type="protein sequence ID" value="KAF8876372.1"/>
    <property type="molecule type" value="Genomic_DNA"/>
</dbReference>